<dbReference type="Gene3D" id="3.40.50.720">
    <property type="entry name" value="NAD(P)-binding Rossmann-like Domain"/>
    <property type="match status" value="1"/>
</dbReference>
<dbReference type="InterPro" id="IPR001509">
    <property type="entry name" value="Epimerase_deHydtase"/>
</dbReference>
<dbReference type="CDD" id="cd12148">
    <property type="entry name" value="fungal_TF_MHR"/>
    <property type="match status" value="1"/>
</dbReference>
<dbReference type="CDD" id="cd05227">
    <property type="entry name" value="AR_SDR_e"/>
    <property type="match status" value="1"/>
</dbReference>
<dbReference type="GO" id="GO:0008270">
    <property type="term" value="F:zinc ion binding"/>
    <property type="evidence" value="ECO:0007669"/>
    <property type="project" value="InterPro"/>
</dbReference>
<reference evidence="6" key="1">
    <citation type="submission" date="2013-07" db="EMBL/GenBank/DDBJ databases">
        <title>The Genome Sequence of Cryptococcus bestiolae CBS10118.</title>
        <authorList>
            <consortium name="The Broad Institute Genome Sequencing Platform"/>
            <person name="Cuomo C."/>
            <person name="Litvintseva A."/>
            <person name="Chen Y."/>
            <person name="Heitman J."/>
            <person name="Sun S."/>
            <person name="Springer D."/>
            <person name="Dromer F."/>
            <person name="Young S.K."/>
            <person name="Zeng Q."/>
            <person name="Gargeya S."/>
            <person name="Fitzgerald M."/>
            <person name="Abouelleil A."/>
            <person name="Alvarado L."/>
            <person name="Berlin A.M."/>
            <person name="Chapman S.B."/>
            <person name="Dewar J."/>
            <person name="Goldberg J."/>
            <person name="Griggs A."/>
            <person name="Gujja S."/>
            <person name="Hansen M."/>
            <person name="Howarth C."/>
            <person name="Imamovic A."/>
            <person name="Larimer J."/>
            <person name="McCowan C."/>
            <person name="Murphy C."/>
            <person name="Pearson M."/>
            <person name="Priest M."/>
            <person name="Roberts A."/>
            <person name="Saif S."/>
            <person name="Shea T."/>
            <person name="Sykes S."/>
            <person name="Wortman J."/>
            <person name="Nusbaum C."/>
            <person name="Birren B."/>
        </authorList>
    </citation>
    <scope>NUCLEOTIDE SEQUENCE [LARGE SCALE GENOMIC DNA]</scope>
    <source>
        <strain evidence="6">CBS 10118</strain>
    </source>
</reference>
<feature type="compositionally biased region" description="Low complexity" evidence="4">
    <location>
        <begin position="393"/>
        <end position="402"/>
    </location>
</feature>
<evidence type="ECO:0000313" key="6">
    <source>
        <dbReference type="EMBL" id="OCF25693.1"/>
    </source>
</evidence>
<accession>A0A1B9G3U7</accession>
<gene>
    <name evidence="6" type="ORF">I302_05517</name>
</gene>
<reference evidence="6" key="2">
    <citation type="submission" date="2014-01" db="EMBL/GenBank/DDBJ databases">
        <title>Evolution of pathogenesis and genome organization in the Tremellales.</title>
        <authorList>
            <person name="Cuomo C."/>
            <person name="Litvintseva A."/>
            <person name="Heitman J."/>
            <person name="Chen Y."/>
            <person name="Sun S."/>
            <person name="Springer D."/>
            <person name="Dromer F."/>
            <person name="Young S."/>
            <person name="Zeng Q."/>
            <person name="Chapman S."/>
            <person name="Gujja S."/>
            <person name="Saif S."/>
            <person name="Birren B."/>
        </authorList>
    </citation>
    <scope>NUCLEOTIDE SEQUENCE</scope>
    <source>
        <strain evidence="6">CBS 10118</strain>
    </source>
</reference>
<evidence type="ECO:0000256" key="4">
    <source>
        <dbReference type="SAM" id="MobiDB-lite"/>
    </source>
</evidence>
<dbReference type="SUPFAM" id="SSF51735">
    <property type="entry name" value="NAD(P)-binding Rossmann-fold domains"/>
    <property type="match status" value="1"/>
</dbReference>
<keyword evidence="2" id="KW-0539">Nucleus</keyword>
<dbReference type="InterPro" id="IPR050425">
    <property type="entry name" value="NAD(P)_dehydrat-like"/>
</dbReference>
<dbReference type="PANTHER" id="PTHR10366">
    <property type="entry name" value="NAD DEPENDENT EPIMERASE/DEHYDRATASE"/>
    <property type="match status" value="1"/>
</dbReference>
<dbReference type="STRING" id="1296100.A0A1B9G3U7"/>
<dbReference type="Pfam" id="PF04082">
    <property type="entry name" value="Fungal_trans"/>
    <property type="match status" value="1"/>
</dbReference>
<organism evidence="6">
    <name type="scientific">Kwoniella bestiolae CBS 10118</name>
    <dbReference type="NCBI Taxonomy" id="1296100"/>
    <lineage>
        <taxon>Eukaryota</taxon>
        <taxon>Fungi</taxon>
        <taxon>Dikarya</taxon>
        <taxon>Basidiomycota</taxon>
        <taxon>Agaricomycotina</taxon>
        <taxon>Tremellomycetes</taxon>
        <taxon>Tremellales</taxon>
        <taxon>Cryptococcaceae</taxon>
        <taxon>Kwoniella</taxon>
    </lineage>
</organism>
<feature type="compositionally biased region" description="Polar residues" evidence="4">
    <location>
        <begin position="546"/>
        <end position="555"/>
    </location>
</feature>
<feature type="domain" description="Xylanolytic transcriptional activator regulatory" evidence="5">
    <location>
        <begin position="695"/>
        <end position="768"/>
    </location>
</feature>
<protein>
    <recommendedName>
        <fullName evidence="5">Xylanolytic transcriptional activator regulatory domain-containing protein</fullName>
    </recommendedName>
</protein>
<dbReference type="VEuPathDB" id="FungiDB:I302_05517"/>
<proteinExistence type="inferred from homology"/>
<dbReference type="InterPro" id="IPR036291">
    <property type="entry name" value="NAD(P)-bd_dom_sf"/>
</dbReference>
<feature type="region of interest" description="Disordered" evidence="4">
    <location>
        <begin position="503"/>
        <end position="522"/>
    </location>
</feature>
<dbReference type="PANTHER" id="PTHR10366:SF564">
    <property type="entry name" value="STEROL-4-ALPHA-CARBOXYLATE 3-DEHYDROGENASE, DECARBOXYLATING"/>
    <property type="match status" value="1"/>
</dbReference>
<name>A0A1B9G3U7_9TREE</name>
<feature type="region of interest" description="Disordered" evidence="4">
    <location>
        <begin position="393"/>
        <end position="473"/>
    </location>
</feature>
<dbReference type="GO" id="GO:0016616">
    <property type="term" value="F:oxidoreductase activity, acting on the CH-OH group of donors, NAD or NADP as acceptor"/>
    <property type="evidence" value="ECO:0007669"/>
    <property type="project" value="TreeGrafter"/>
</dbReference>
<evidence type="ECO:0000256" key="2">
    <source>
        <dbReference type="ARBA" id="ARBA00023242"/>
    </source>
</evidence>
<sequence length="1111" mass="122009">MPAIAPGGSILVTGASGFVGAQVAKAFLDHGYDVRGTVRSEDKGEYLQNLFKGTKGKFEYVLVEDISADGAFDEAVKDIDGVAHVASPVTFEAKDPNDLILPAVNGTLGVLRSAQKYNPHLKRVVCTSNISRYFGIPGSCFGNTRYDEEDWNEDCVRKCEEQGISADGGAKYRASKVLAEKAYWNFFEEENRNFDGVTIHPPMIYGPIIQPCNSPKSLNDSLARKFLPYMTGHMSDKDLPDAGPNFIDVRDVAFAHVKAMMIEEAGGNRFVISGGPYSGNDLCLVLSKEFPEIKGVPRANPSPEYCEKVHASTNLLDGSKAQRVLGMKYRTFHEASLGVSGEADRAGQQLPETLSLGKKQSSGLYVVASPLVRAFNLDHDDVPVPTWTISVASASGGAPVSNSKKDHDNGFRPPASSTSDDIEPSEGNRRIKRIRTRTACSECRTRKIRHDSDDDQSPHMVPSSGDHRTLVSGQGLEPRYFGTTSIPSILASVTLQPSMLPPGSLHFHSGTRPGSLEKGGPDRIHFTSVQSGQHSVLIAPDEGETISRTTGNSGDRSASLRARRSSTEERVASHFLSESVLESLVALYRMRIVPVHPVISISETASLFAWIRKPNLDSTPPTPLPRILRLIICAVPAQWRAVPKDIRQSLRVTISSQLEDPKASTCLRASSLGNLQTLSVLAMSADLLPSSKYENWINTGTTIRMAQEIGLHRELPSDAVPLGQRNRRKRVWAACQIMDAWHAVSTGLPSAIDPSDCDAGPPFAFPDHVREHETEELEPCFETHVHIWRLSLILRRIMKAVCSPSGLGSTSDIVLYQLDRDLTEWEMTLPSDDEAPSFEIFDSGNTNMIKVLFTCVEGIFVHAFLTNTRPIPPHINFRPGASQWSRLLHRSGEAIEWISKNGMFYLDVWHIVIHALGESIAQHNPTPRTGLIEKTLPVICFVLQFHDYISTGNPNRLERLRLANKIIQAWAKPSEGEPPRDRGWLASQVKSLVDNLESSRTPFTHQVDLALLDDLQQAITTSPAVTTQLPPSQQSLTLQTDSDDLQAIGQNTSFNLSEGTFYNLRTPLAALIDTITDPLLFEDQPGALDEERIAQILGIFESATSGPSNLF</sequence>
<evidence type="ECO:0000256" key="1">
    <source>
        <dbReference type="ARBA" id="ARBA00023002"/>
    </source>
</evidence>
<comment type="similarity">
    <text evidence="3">Belongs to the NAD(P)-dependent epimerase/dehydratase family. Dihydroflavonol-4-reductase subfamily.</text>
</comment>
<feature type="region of interest" description="Disordered" evidence="4">
    <location>
        <begin position="540"/>
        <end position="564"/>
    </location>
</feature>
<dbReference type="Pfam" id="PF01370">
    <property type="entry name" value="Epimerase"/>
    <property type="match status" value="1"/>
</dbReference>
<dbReference type="AlphaFoldDB" id="A0A1B9G3U7"/>
<dbReference type="SMART" id="SM00906">
    <property type="entry name" value="Fungal_trans"/>
    <property type="match status" value="1"/>
</dbReference>
<dbReference type="GO" id="GO:0006351">
    <property type="term" value="P:DNA-templated transcription"/>
    <property type="evidence" value="ECO:0007669"/>
    <property type="project" value="InterPro"/>
</dbReference>
<dbReference type="OrthoDB" id="2561731at2759"/>
<evidence type="ECO:0000259" key="5">
    <source>
        <dbReference type="SMART" id="SM00906"/>
    </source>
</evidence>
<dbReference type="InterPro" id="IPR007219">
    <property type="entry name" value="XnlR_reg_dom"/>
</dbReference>
<dbReference type="EMBL" id="KI894021">
    <property type="protein sequence ID" value="OCF25693.1"/>
    <property type="molecule type" value="Genomic_DNA"/>
</dbReference>
<keyword evidence="1" id="KW-0560">Oxidoreductase</keyword>
<dbReference type="GO" id="GO:0003677">
    <property type="term" value="F:DNA binding"/>
    <property type="evidence" value="ECO:0007669"/>
    <property type="project" value="InterPro"/>
</dbReference>
<evidence type="ECO:0000256" key="3">
    <source>
        <dbReference type="ARBA" id="ARBA00023445"/>
    </source>
</evidence>